<gene>
    <name evidence="8" type="ORF">GCM10025876_23440</name>
</gene>
<dbReference type="PANTHER" id="PTHR43337">
    <property type="entry name" value="XANTHINE/URACIL PERMEASE C887.17-RELATED"/>
    <property type="match status" value="1"/>
</dbReference>
<name>A0ABQ6IEE0_9MICO</name>
<keyword evidence="4 7" id="KW-0812">Transmembrane</keyword>
<comment type="subcellular location">
    <subcellularLocation>
        <location evidence="1">Endomembrane system</location>
        <topology evidence="1">Multi-pass membrane protein</topology>
    </subcellularLocation>
</comment>
<feature type="transmembrane region" description="Helical" evidence="7">
    <location>
        <begin position="71"/>
        <end position="89"/>
    </location>
</feature>
<evidence type="ECO:0000256" key="5">
    <source>
        <dbReference type="ARBA" id="ARBA00022989"/>
    </source>
</evidence>
<feature type="transmembrane region" description="Helical" evidence="7">
    <location>
        <begin position="222"/>
        <end position="243"/>
    </location>
</feature>
<feature type="transmembrane region" description="Helical" evidence="7">
    <location>
        <begin position="32"/>
        <end position="51"/>
    </location>
</feature>
<evidence type="ECO:0000313" key="9">
    <source>
        <dbReference type="Proteomes" id="UP001157125"/>
    </source>
</evidence>
<feature type="transmembrane region" description="Helical" evidence="7">
    <location>
        <begin position="425"/>
        <end position="451"/>
    </location>
</feature>
<feature type="transmembrane region" description="Helical" evidence="7">
    <location>
        <begin position="154"/>
        <end position="174"/>
    </location>
</feature>
<feature type="transmembrane region" description="Helical" evidence="7">
    <location>
        <begin position="194"/>
        <end position="215"/>
    </location>
</feature>
<evidence type="ECO:0000313" key="8">
    <source>
        <dbReference type="EMBL" id="GMA36140.1"/>
    </source>
</evidence>
<dbReference type="PANTHER" id="PTHR43337:SF1">
    <property type="entry name" value="XANTHINE_URACIL PERMEASE C887.17-RELATED"/>
    <property type="match status" value="1"/>
</dbReference>
<feature type="transmembrane region" description="Helical" evidence="7">
    <location>
        <begin position="121"/>
        <end position="142"/>
    </location>
</feature>
<accession>A0ABQ6IEE0</accession>
<dbReference type="RefSeq" id="WP_284328408.1">
    <property type="nucleotide sequence ID" value="NZ_BSUN01000001.1"/>
</dbReference>
<evidence type="ECO:0000256" key="7">
    <source>
        <dbReference type="SAM" id="Phobius"/>
    </source>
</evidence>
<dbReference type="EMBL" id="BSUN01000001">
    <property type="protein sequence ID" value="GMA36140.1"/>
    <property type="molecule type" value="Genomic_DNA"/>
</dbReference>
<evidence type="ECO:0000256" key="1">
    <source>
        <dbReference type="ARBA" id="ARBA00004127"/>
    </source>
</evidence>
<evidence type="ECO:0000256" key="2">
    <source>
        <dbReference type="ARBA" id="ARBA00005697"/>
    </source>
</evidence>
<feature type="transmembrane region" description="Helical" evidence="7">
    <location>
        <begin position="463"/>
        <end position="482"/>
    </location>
</feature>
<dbReference type="Pfam" id="PF00860">
    <property type="entry name" value="Xan_ur_permease"/>
    <property type="match status" value="1"/>
</dbReference>
<keyword evidence="5 7" id="KW-1133">Transmembrane helix</keyword>
<feature type="transmembrane region" description="Helical" evidence="7">
    <location>
        <begin position="394"/>
        <end position="413"/>
    </location>
</feature>
<dbReference type="Proteomes" id="UP001157125">
    <property type="component" value="Unassembled WGS sequence"/>
</dbReference>
<dbReference type="InterPro" id="IPR006043">
    <property type="entry name" value="NCS2"/>
</dbReference>
<proteinExistence type="inferred from homology"/>
<keyword evidence="9" id="KW-1185">Reference proteome</keyword>
<evidence type="ECO:0000256" key="6">
    <source>
        <dbReference type="ARBA" id="ARBA00023136"/>
    </source>
</evidence>
<feature type="transmembrane region" description="Helical" evidence="7">
    <location>
        <begin position="368"/>
        <end position="388"/>
    </location>
</feature>
<feature type="transmembrane region" description="Helical" evidence="7">
    <location>
        <begin position="278"/>
        <end position="299"/>
    </location>
</feature>
<evidence type="ECO:0000256" key="3">
    <source>
        <dbReference type="ARBA" id="ARBA00022448"/>
    </source>
</evidence>
<dbReference type="InterPro" id="IPR045018">
    <property type="entry name" value="Azg-like"/>
</dbReference>
<keyword evidence="3" id="KW-0813">Transport</keyword>
<reference evidence="9" key="1">
    <citation type="journal article" date="2019" name="Int. J. Syst. Evol. Microbiol.">
        <title>The Global Catalogue of Microorganisms (GCM) 10K type strain sequencing project: providing services to taxonomists for standard genome sequencing and annotation.</title>
        <authorList>
            <consortium name="The Broad Institute Genomics Platform"/>
            <consortium name="The Broad Institute Genome Sequencing Center for Infectious Disease"/>
            <person name="Wu L."/>
            <person name="Ma J."/>
        </authorList>
    </citation>
    <scope>NUCLEOTIDE SEQUENCE [LARGE SCALE GENOMIC DNA]</scope>
    <source>
        <strain evidence="9">NBRC 112299</strain>
    </source>
</reference>
<feature type="transmembrane region" description="Helical" evidence="7">
    <location>
        <begin position="96"/>
        <end position="115"/>
    </location>
</feature>
<keyword evidence="6 7" id="KW-0472">Membrane</keyword>
<evidence type="ECO:0000256" key="4">
    <source>
        <dbReference type="ARBA" id="ARBA00022692"/>
    </source>
</evidence>
<protein>
    <submittedName>
        <fullName evidence="8">Permease</fullName>
    </submittedName>
</protein>
<comment type="similarity">
    <text evidence="2">Belongs to the nucleobase:cation symporter-2 (NCS2) (TC 2.A.40) family. Azg-like subfamily.</text>
</comment>
<comment type="caution">
    <text evidence="8">The sequence shown here is derived from an EMBL/GenBank/DDBJ whole genome shotgun (WGS) entry which is preliminary data.</text>
</comment>
<sequence length="486" mass="49784">MSAPARTGLLGRVDGYFEITERGSTFAQEIRGGLTTFFTMAYIVVLNPLIIGTVADGQGNFLGGVSSPKEAIPLVAAATALIAGLLSILMGVWARFPLAMAAGLGINAFLAYGIASREGMTWPEAMGFVVIEGIVITVLVLSGFRKAVFAAVPAFLKQAIAVGIGLFLAFLGLADAGIVTAGSGTLVQFGQGGYIATWPMVVFFIGLITAIVLMVKKVRGALLISIVVATVAAVVVEAVAGLGRAGAENPGGWANMVPTLGDEVVSVPDFSLIGQVDIFGGFTSLPVLTALLLIFSLLITDFFDTMGTMTAVGAEAGLNDKDGNPPRAQQVLLVDSIGAAAGGLGSVSSNTSYVESAAGVGDGARTGLAPVVTGIAFLLSTFLTPLYALVPFEAAGPVLVVVGFLMVSQIAGLDWKDYRIAIPAFLTFIVMPFGYSISAGIGVGFISFVIIQIATGGARKVHPLMWGAAAAFVVYFALGPIMDAVA</sequence>
<organism evidence="8 9">
    <name type="scientific">Demequina litorisediminis</name>
    <dbReference type="NCBI Taxonomy" id="1849022"/>
    <lineage>
        <taxon>Bacteria</taxon>
        <taxon>Bacillati</taxon>
        <taxon>Actinomycetota</taxon>
        <taxon>Actinomycetes</taxon>
        <taxon>Micrococcales</taxon>
        <taxon>Demequinaceae</taxon>
        <taxon>Demequina</taxon>
    </lineage>
</organism>